<keyword evidence="3" id="KW-1185">Reference proteome</keyword>
<name>A0A1H2U5M4_9FLAO</name>
<protein>
    <submittedName>
        <fullName evidence="2">DinB superfamily protein</fullName>
    </submittedName>
</protein>
<gene>
    <name evidence="2" type="ORF">SAMN04487892_1456</name>
</gene>
<dbReference type="RefSeq" id="WP_090292946.1">
    <property type="nucleotide sequence ID" value="NZ_FNKI01000001.1"/>
</dbReference>
<dbReference type="EMBL" id="FNMY01000002">
    <property type="protein sequence ID" value="SDW51465.1"/>
    <property type="molecule type" value="Genomic_DNA"/>
</dbReference>
<dbReference type="OrthoDB" id="1524454at2"/>
<evidence type="ECO:0000313" key="3">
    <source>
        <dbReference type="Proteomes" id="UP000199592"/>
    </source>
</evidence>
<feature type="domain" description="DinB-like" evidence="1">
    <location>
        <begin position="13"/>
        <end position="173"/>
    </location>
</feature>
<reference evidence="3" key="1">
    <citation type="submission" date="2016-10" db="EMBL/GenBank/DDBJ databases">
        <authorList>
            <person name="Varghese N."/>
            <person name="Submissions S."/>
        </authorList>
    </citation>
    <scope>NUCLEOTIDE SEQUENCE [LARGE SCALE GENOMIC DNA]</scope>
    <source>
        <strain evidence="3">DSM 25030</strain>
    </source>
</reference>
<dbReference type="Pfam" id="PF12867">
    <property type="entry name" value="DinB_2"/>
    <property type="match status" value="1"/>
</dbReference>
<dbReference type="InterPro" id="IPR034660">
    <property type="entry name" value="DinB/YfiT-like"/>
</dbReference>
<proteinExistence type="predicted"/>
<sequence>MDAAKLLKELIELTQKNMNVVQSFKELTDEQLNYKSNAESWSILECIEHLNRYGEFYIPEITRRLEHSKYPKSKKFNTGVLGNYFSKMMLPSKGMKKMKTFTEMNPLNSTLSRDVLSKFIHQQEVMLQLLNKAKNSNLTKIKTSISISKWIKLRLGDTFRVVIYHNLRHIEQAKNI</sequence>
<dbReference type="AlphaFoldDB" id="A0A1H2U5M4"/>
<evidence type="ECO:0000259" key="1">
    <source>
        <dbReference type="Pfam" id="PF12867"/>
    </source>
</evidence>
<evidence type="ECO:0000313" key="2">
    <source>
        <dbReference type="EMBL" id="SDW51465.1"/>
    </source>
</evidence>
<organism evidence="2 3">
    <name type="scientific">Flagellimonas zhangzhouensis</name>
    <dbReference type="NCBI Taxonomy" id="1073328"/>
    <lineage>
        <taxon>Bacteria</taxon>
        <taxon>Pseudomonadati</taxon>
        <taxon>Bacteroidota</taxon>
        <taxon>Flavobacteriia</taxon>
        <taxon>Flavobacteriales</taxon>
        <taxon>Flavobacteriaceae</taxon>
        <taxon>Flagellimonas</taxon>
    </lineage>
</organism>
<dbReference type="Proteomes" id="UP000199592">
    <property type="component" value="Unassembled WGS sequence"/>
</dbReference>
<accession>A0A1H2U5M4</accession>
<dbReference type="InterPro" id="IPR024775">
    <property type="entry name" value="DinB-like"/>
</dbReference>
<dbReference type="STRING" id="1073328.SAMN05216294_0838"/>
<dbReference type="SUPFAM" id="SSF109854">
    <property type="entry name" value="DinB/YfiT-like putative metalloenzymes"/>
    <property type="match status" value="1"/>
</dbReference>
<dbReference type="Gene3D" id="1.20.120.450">
    <property type="entry name" value="dinb family like domain"/>
    <property type="match status" value="1"/>
</dbReference>